<dbReference type="Proteomes" id="UP000805193">
    <property type="component" value="Unassembled WGS sequence"/>
</dbReference>
<protein>
    <submittedName>
        <fullName evidence="1">Uncharacterized protein</fullName>
    </submittedName>
</protein>
<dbReference type="EMBL" id="JABSTQ010009393">
    <property type="protein sequence ID" value="KAG0429663.1"/>
    <property type="molecule type" value="Genomic_DNA"/>
</dbReference>
<gene>
    <name evidence="1" type="ORF">HPB47_023408</name>
</gene>
<accession>A0AC60Q8Y8</accession>
<reference evidence="1 2" key="1">
    <citation type="journal article" date="2020" name="Cell">
        <title>Large-Scale Comparative Analyses of Tick Genomes Elucidate Their Genetic Diversity and Vector Capacities.</title>
        <authorList>
            <consortium name="Tick Genome and Microbiome Consortium (TIGMIC)"/>
            <person name="Jia N."/>
            <person name="Wang J."/>
            <person name="Shi W."/>
            <person name="Du L."/>
            <person name="Sun Y."/>
            <person name="Zhan W."/>
            <person name="Jiang J.F."/>
            <person name="Wang Q."/>
            <person name="Zhang B."/>
            <person name="Ji P."/>
            <person name="Bell-Sakyi L."/>
            <person name="Cui X.M."/>
            <person name="Yuan T.T."/>
            <person name="Jiang B.G."/>
            <person name="Yang W.F."/>
            <person name="Lam T.T."/>
            <person name="Chang Q.C."/>
            <person name="Ding S.J."/>
            <person name="Wang X.J."/>
            <person name="Zhu J.G."/>
            <person name="Ruan X.D."/>
            <person name="Zhao L."/>
            <person name="Wei J.T."/>
            <person name="Ye R.Z."/>
            <person name="Que T.C."/>
            <person name="Du C.H."/>
            <person name="Zhou Y.H."/>
            <person name="Cheng J.X."/>
            <person name="Dai P.F."/>
            <person name="Guo W.B."/>
            <person name="Han X.H."/>
            <person name="Huang E.J."/>
            <person name="Li L.F."/>
            <person name="Wei W."/>
            <person name="Gao Y.C."/>
            <person name="Liu J.Z."/>
            <person name="Shao H.Z."/>
            <person name="Wang X."/>
            <person name="Wang C.C."/>
            <person name="Yang T.C."/>
            <person name="Huo Q.B."/>
            <person name="Li W."/>
            <person name="Chen H.Y."/>
            <person name="Chen S.E."/>
            <person name="Zhou L.G."/>
            <person name="Ni X.B."/>
            <person name="Tian J.H."/>
            <person name="Sheng Y."/>
            <person name="Liu T."/>
            <person name="Pan Y.S."/>
            <person name="Xia L.Y."/>
            <person name="Li J."/>
            <person name="Zhao F."/>
            <person name="Cao W.C."/>
        </authorList>
    </citation>
    <scope>NUCLEOTIDE SEQUENCE [LARGE SCALE GENOMIC DNA]</scope>
    <source>
        <strain evidence="1">Iper-2018</strain>
    </source>
</reference>
<name>A0AC60Q8Y8_IXOPE</name>
<evidence type="ECO:0000313" key="2">
    <source>
        <dbReference type="Proteomes" id="UP000805193"/>
    </source>
</evidence>
<organism evidence="1 2">
    <name type="scientific">Ixodes persulcatus</name>
    <name type="common">Taiga tick</name>
    <dbReference type="NCBI Taxonomy" id="34615"/>
    <lineage>
        <taxon>Eukaryota</taxon>
        <taxon>Metazoa</taxon>
        <taxon>Ecdysozoa</taxon>
        <taxon>Arthropoda</taxon>
        <taxon>Chelicerata</taxon>
        <taxon>Arachnida</taxon>
        <taxon>Acari</taxon>
        <taxon>Parasitiformes</taxon>
        <taxon>Ixodida</taxon>
        <taxon>Ixodoidea</taxon>
        <taxon>Ixodidae</taxon>
        <taxon>Ixodinae</taxon>
        <taxon>Ixodes</taxon>
    </lineage>
</organism>
<comment type="caution">
    <text evidence="1">The sequence shown here is derived from an EMBL/GenBank/DDBJ whole genome shotgun (WGS) entry which is preliminary data.</text>
</comment>
<sequence>GNDSTTTAICWTLNLLGHNTDAQAKVHEELDEIFGSNNDGEISADDLRRMKYLECCLKEALRLYPSFCVIGRLLDEDLIMDGHRVPKGVTCFVNIFSLHRNPKYFKDPEQFLPERFLSDEIKSRHRFSYIPFSGGPKNCIARAPCLPPCFGCACALEVDETLKRYGEGRKRALKAGPLKLLLVVLTLSVTMEVQTFVVIHHPTLKLGHGNHQHAAPASPLSSSFGYQIHRETSHHVPVLISSGQLSPLLRTTAAQTAFVNVQHLPAAIHHHHHHRHHQFHQEPLVLLGAPTRLDRLAAQSSSFRHNYNPFLHMPSYPAYPGRNGALSLEEDLLAEAEAEPTLKVYKADAEYPPLNLKNRKKLYAVGYVYMLDFLEDTYLRRRRRR</sequence>
<proteinExistence type="predicted"/>
<keyword evidence="2" id="KW-1185">Reference proteome</keyword>
<evidence type="ECO:0000313" key="1">
    <source>
        <dbReference type="EMBL" id="KAG0429663.1"/>
    </source>
</evidence>
<feature type="non-terminal residue" evidence="1">
    <location>
        <position position="1"/>
    </location>
</feature>